<reference evidence="17 18" key="1">
    <citation type="submission" date="2019-02" db="EMBL/GenBank/DDBJ databases">
        <title>Genomic Encyclopedia of Type Strains, Phase IV (KMG-IV): sequencing the most valuable type-strain genomes for metagenomic binning, comparative biology and taxonomic classification.</title>
        <authorList>
            <person name="Goeker M."/>
        </authorList>
    </citation>
    <scope>NUCLEOTIDE SEQUENCE [LARGE SCALE GENOMIC DNA]</scope>
    <source>
        <strain evidence="17 18">DSM 16618</strain>
    </source>
</reference>
<dbReference type="FunFam" id="3.40.630.10:FF:000005">
    <property type="entry name" value="Succinyl-diaminopimelate desuccinylase"/>
    <property type="match status" value="1"/>
</dbReference>
<dbReference type="SUPFAM" id="SSF55031">
    <property type="entry name" value="Bacterial exopeptidase dimerisation domain"/>
    <property type="match status" value="1"/>
</dbReference>
<feature type="binding site" evidence="15">
    <location>
        <position position="104"/>
    </location>
    <ligand>
        <name>Zn(2+)</name>
        <dbReference type="ChEBI" id="CHEBI:29105"/>
        <label>1</label>
    </ligand>
</feature>
<dbReference type="EC" id="3.5.1.18" evidence="4 15"/>
<dbReference type="InterPro" id="IPR005941">
    <property type="entry name" value="DapE_proteobac"/>
</dbReference>
<dbReference type="GO" id="GO:0019877">
    <property type="term" value="P:diaminopimelate biosynthetic process"/>
    <property type="evidence" value="ECO:0007669"/>
    <property type="project" value="UniProtKB-UniRule"/>
</dbReference>
<dbReference type="GO" id="GO:0050897">
    <property type="term" value="F:cobalt ion binding"/>
    <property type="evidence" value="ECO:0007669"/>
    <property type="project" value="UniProtKB-UniRule"/>
</dbReference>
<keyword evidence="11 15" id="KW-0457">Lysine biosynthesis</keyword>
<organism evidence="17 18">
    <name type="scientific">Kerstersia gyiorum</name>
    <dbReference type="NCBI Taxonomy" id="206506"/>
    <lineage>
        <taxon>Bacteria</taxon>
        <taxon>Pseudomonadati</taxon>
        <taxon>Pseudomonadota</taxon>
        <taxon>Betaproteobacteria</taxon>
        <taxon>Burkholderiales</taxon>
        <taxon>Alcaligenaceae</taxon>
        <taxon>Kerstersia</taxon>
    </lineage>
</organism>
<feature type="active site" evidence="15">
    <location>
        <position position="73"/>
    </location>
</feature>
<evidence type="ECO:0000256" key="14">
    <source>
        <dbReference type="ARBA" id="ARBA00051301"/>
    </source>
</evidence>
<evidence type="ECO:0000256" key="2">
    <source>
        <dbReference type="ARBA" id="ARBA00006746"/>
    </source>
</evidence>
<evidence type="ECO:0000313" key="17">
    <source>
        <dbReference type="EMBL" id="RZS70347.1"/>
    </source>
</evidence>
<dbReference type="HAMAP" id="MF_01690">
    <property type="entry name" value="DapE"/>
    <property type="match status" value="1"/>
</dbReference>
<keyword evidence="12 15" id="KW-0170">Cobalt</keyword>
<dbReference type="Pfam" id="PF07687">
    <property type="entry name" value="M20_dimer"/>
    <property type="match status" value="1"/>
</dbReference>
<dbReference type="GO" id="GO:0009014">
    <property type="term" value="F:succinyl-diaminopimelate desuccinylase activity"/>
    <property type="evidence" value="ECO:0007669"/>
    <property type="project" value="UniProtKB-UniRule"/>
</dbReference>
<keyword evidence="8 15" id="KW-0378">Hydrolase</keyword>
<dbReference type="AlphaFoldDB" id="A0A4Q7MP57"/>
<gene>
    <name evidence="15" type="primary">dapE</name>
    <name evidence="17" type="ORF">EV679_1751</name>
</gene>
<evidence type="ECO:0000256" key="12">
    <source>
        <dbReference type="ARBA" id="ARBA00023285"/>
    </source>
</evidence>
<evidence type="ECO:0000256" key="15">
    <source>
        <dbReference type="HAMAP-Rule" id="MF_01690"/>
    </source>
</evidence>
<comment type="caution">
    <text evidence="17">The sequence shown here is derived from an EMBL/GenBank/DDBJ whole genome shotgun (WGS) entry which is preliminary data.</text>
</comment>
<dbReference type="GO" id="GO:0008270">
    <property type="term" value="F:zinc ion binding"/>
    <property type="evidence" value="ECO:0007669"/>
    <property type="project" value="UniProtKB-UniRule"/>
</dbReference>
<dbReference type="EMBL" id="SGWZ01000002">
    <property type="protein sequence ID" value="RZS70347.1"/>
    <property type="molecule type" value="Genomic_DNA"/>
</dbReference>
<evidence type="ECO:0000256" key="11">
    <source>
        <dbReference type="ARBA" id="ARBA00023154"/>
    </source>
</evidence>
<accession>A0A4Q7MP57</accession>
<dbReference type="FunFam" id="3.30.70.360:FF:000011">
    <property type="entry name" value="Succinyl-diaminopimelate desuccinylase"/>
    <property type="match status" value="1"/>
</dbReference>
<dbReference type="PROSITE" id="PS00759">
    <property type="entry name" value="ARGE_DAPE_CPG2_2"/>
    <property type="match status" value="1"/>
</dbReference>
<dbReference type="GO" id="GO:0009089">
    <property type="term" value="P:lysine biosynthetic process via diaminopimelate"/>
    <property type="evidence" value="ECO:0007669"/>
    <property type="project" value="UniProtKB-UniRule"/>
</dbReference>
<dbReference type="InterPro" id="IPR002933">
    <property type="entry name" value="Peptidase_M20"/>
</dbReference>
<protein>
    <recommendedName>
        <fullName evidence="5 15">Succinyl-diaminopimelate desuccinylase</fullName>
        <shortName evidence="15">SDAP desuccinylase</shortName>
        <ecNumber evidence="4 15">3.5.1.18</ecNumber>
    </recommendedName>
    <alternativeName>
        <fullName evidence="13 15">N-succinyl-LL-2,6-diaminoheptanedioate amidohydrolase</fullName>
    </alternativeName>
</protein>
<keyword evidence="7 15" id="KW-0479">Metal-binding</keyword>
<feature type="active site" description="Proton acceptor" evidence="15">
    <location>
        <position position="138"/>
    </location>
</feature>
<evidence type="ECO:0000256" key="7">
    <source>
        <dbReference type="ARBA" id="ARBA00022723"/>
    </source>
</evidence>
<evidence type="ECO:0000256" key="3">
    <source>
        <dbReference type="ARBA" id="ARBA00011738"/>
    </source>
</evidence>
<dbReference type="InterPro" id="IPR036264">
    <property type="entry name" value="Bact_exopeptidase_dim_dom"/>
</dbReference>
<dbReference type="InterPro" id="IPR011650">
    <property type="entry name" value="Peptidase_M20_dimer"/>
</dbReference>
<dbReference type="NCBIfam" id="NF009557">
    <property type="entry name" value="PRK13009.1"/>
    <property type="match status" value="1"/>
</dbReference>
<comment type="subunit">
    <text evidence="3 15">Homodimer.</text>
</comment>
<evidence type="ECO:0000256" key="10">
    <source>
        <dbReference type="ARBA" id="ARBA00022915"/>
    </source>
</evidence>
<evidence type="ECO:0000256" key="8">
    <source>
        <dbReference type="ARBA" id="ARBA00022801"/>
    </source>
</evidence>
<dbReference type="InterPro" id="IPR050072">
    <property type="entry name" value="Peptidase_M20A"/>
</dbReference>
<name>A0A4Q7MP57_9BURK</name>
<comment type="catalytic activity">
    <reaction evidence="14 15">
        <text>N-succinyl-(2S,6S)-2,6-diaminopimelate + H2O = (2S,6S)-2,6-diaminopimelate + succinate</text>
        <dbReference type="Rhea" id="RHEA:22608"/>
        <dbReference type="ChEBI" id="CHEBI:15377"/>
        <dbReference type="ChEBI" id="CHEBI:30031"/>
        <dbReference type="ChEBI" id="CHEBI:57609"/>
        <dbReference type="ChEBI" id="CHEBI:58087"/>
        <dbReference type="EC" id="3.5.1.18"/>
    </reaction>
</comment>
<dbReference type="PANTHER" id="PTHR43808:SF31">
    <property type="entry name" value="N-ACETYL-L-CITRULLINE DEACETYLASE"/>
    <property type="match status" value="1"/>
</dbReference>
<evidence type="ECO:0000313" key="18">
    <source>
        <dbReference type="Proteomes" id="UP000292039"/>
    </source>
</evidence>
<dbReference type="Proteomes" id="UP000292039">
    <property type="component" value="Unassembled WGS sequence"/>
</dbReference>
<feature type="binding site" evidence="15">
    <location>
        <position position="71"/>
    </location>
    <ligand>
        <name>Zn(2+)</name>
        <dbReference type="ChEBI" id="CHEBI:29105"/>
        <label>1</label>
    </ligand>
</feature>
<dbReference type="SUPFAM" id="SSF53187">
    <property type="entry name" value="Zn-dependent exopeptidases"/>
    <property type="match status" value="1"/>
</dbReference>
<comment type="pathway">
    <text evidence="1 15">Amino-acid biosynthesis; L-lysine biosynthesis via DAP pathway; LL-2,6-diaminopimelate from (S)-tetrahydrodipicolinate (succinylase route): step 3/3.</text>
</comment>
<feature type="binding site" evidence="15">
    <location>
        <position position="167"/>
    </location>
    <ligand>
        <name>Zn(2+)</name>
        <dbReference type="ChEBI" id="CHEBI:29105"/>
        <label>1</label>
    </ligand>
</feature>
<evidence type="ECO:0000256" key="4">
    <source>
        <dbReference type="ARBA" id="ARBA00011921"/>
    </source>
</evidence>
<keyword evidence="6 15" id="KW-0028">Amino-acid biosynthesis</keyword>
<evidence type="ECO:0000256" key="5">
    <source>
        <dbReference type="ARBA" id="ARBA00022391"/>
    </source>
</evidence>
<keyword evidence="9 15" id="KW-0862">Zinc</keyword>
<evidence type="ECO:0000256" key="1">
    <source>
        <dbReference type="ARBA" id="ARBA00005130"/>
    </source>
</evidence>
<evidence type="ECO:0000259" key="16">
    <source>
        <dbReference type="Pfam" id="PF07687"/>
    </source>
</evidence>
<dbReference type="UniPathway" id="UPA00034">
    <property type="reaction ID" value="UER00021"/>
</dbReference>
<dbReference type="Gene3D" id="3.40.630.10">
    <property type="entry name" value="Zn peptidases"/>
    <property type="match status" value="2"/>
</dbReference>
<evidence type="ECO:0000256" key="13">
    <source>
        <dbReference type="ARBA" id="ARBA00031891"/>
    </source>
</evidence>
<dbReference type="PANTHER" id="PTHR43808">
    <property type="entry name" value="ACETYLORNITHINE DEACETYLASE"/>
    <property type="match status" value="1"/>
</dbReference>
<sequence>MSAPGDNAVLTLASELLARASVTPDDAGCQALLASRLAPLGFSIETISAGGVTNLWARRGSARPLLVFAGHTDVVPTGPEAAWDSPPFTPTLRDGRLYARGAADMKSAIAAFVVACEEFIQARPDHDGAIALLITSDEEGPALHGTRHVCEHLQARGEQLDFCIVGEPTSGQTLGDTIKNGRRGSLTGRLRVIGRQGHVAYPHLARNPVHLAAAALAELAGTEWDQGNAFFPPTTFQVSNIHAGTGATNVVPGELQVVFNFRFSSASTAEGLKTQVHALLDRHGLDYELAWELGGEPFLTEPGTLTAAVTDAIALETGVTAELSTTGGTSDGRFIARICPQVLEFGPINATIHQVNENIPADSLEPLKNIYRRTLETLLRPTAQA</sequence>
<dbReference type="GO" id="GO:0006526">
    <property type="term" value="P:L-arginine biosynthetic process"/>
    <property type="evidence" value="ECO:0007669"/>
    <property type="project" value="TreeGrafter"/>
</dbReference>
<dbReference type="CDD" id="cd03891">
    <property type="entry name" value="M20_DapE_proteobac"/>
    <property type="match status" value="1"/>
</dbReference>
<feature type="binding site" evidence="15">
    <location>
        <position position="139"/>
    </location>
    <ligand>
        <name>Zn(2+)</name>
        <dbReference type="ChEBI" id="CHEBI:29105"/>
        <label>2</label>
    </ligand>
</feature>
<evidence type="ECO:0000256" key="9">
    <source>
        <dbReference type="ARBA" id="ARBA00022833"/>
    </source>
</evidence>
<proteinExistence type="inferred from homology"/>
<feature type="binding site" evidence="15">
    <location>
        <position position="104"/>
    </location>
    <ligand>
        <name>Zn(2+)</name>
        <dbReference type="ChEBI" id="CHEBI:29105"/>
        <label>2</label>
    </ligand>
</feature>
<dbReference type="GO" id="GO:0008777">
    <property type="term" value="F:acetylornithine deacetylase activity"/>
    <property type="evidence" value="ECO:0007669"/>
    <property type="project" value="TreeGrafter"/>
</dbReference>
<dbReference type="NCBIfam" id="TIGR01246">
    <property type="entry name" value="dapE_proteo"/>
    <property type="match status" value="1"/>
</dbReference>
<dbReference type="InterPro" id="IPR001261">
    <property type="entry name" value="ArgE/DapE_CS"/>
</dbReference>
<dbReference type="Pfam" id="PF01546">
    <property type="entry name" value="Peptidase_M20"/>
    <property type="match status" value="1"/>
</dbReference>
<keyword evidence="10 15" id="KW-0220">Diaminopimelate biosynthesis</keyword>
<comment type="function">
    <text evidence="15">Catalyzes the hydrolysis of N-succinyl-L,L-diaminopimelic acid (SDAP), forming succinate and LL-2,6-diaminopimelate (DAP), an intermediate involved in the bacterial biosynthesis of lysine and meso-diaminopimelic acid, an essential component of bacterial cell walls.</text>
</comment>
<evidence type="ECO:0000256" key="6">
    <source>
        <dbReference type="ARBA" id="ARBA00022605"/>
    </source>
</evidence>
<feature type="domain" description="Peptidase M20 dimerisation" evidence="16">
    <location>
        <begin position="180"/>
        <end position="287"/>
    </location>
</feature>
<comment type="similarity">
    <text evidence="2 15">Belongs to the peptidase M20A family. DapE subfamily.</text>
</comment>
<dbReference type="RefSeq" id="WP_130486984.1">
    <property type="nucleotide sequence ID" value="NZ_CBCSEB010000001.1"/>
</dbReference>
<comment type="cofactor">
    <cofactor evidence="15">
        <name>Zn(2+)</name>
        <dbReference type="ChEBI" id="CHEBI:29105"/>
    </cofactor>
    <cofactor evidence="15">
        <name>Co(2+)</name>
        <dbReference type="ChEBI" id="CHEBI:48828"/>
    </cofactor>
    <text evidence="15">Binds 2 Zn(2+) or Co(2+) ions per subunit.</text>
</comment>
<feature type="binding site" evidence="15">
    <location>
        <position position="353"/>
    </location>
    <ligand>
        <name>Zn(2+)</name>
        <dbReference type="ChEBI" id="CHEBI:29105"/>
        <label>2</label>
    </ligand>
</feature>